<evidence type="ECO:0008006" key="2">
    <source>
        <dbReference type="Google" id="ProtNLM"/>
    </source>
</evidence>
<dbReference type="AlphaFoldDB" id="X0YNE0"/>
<reference evidence="1" key="1">
    <citation type="journal article" date="2014" name="Front. Microbiol.">
        <title>High frequency of phylogenetically diverse reductive dehalogenase-homologous genes in deep subseafloor sedimentary metagenomes.</title>
        <authorList>
            <person name="Kawai M."/>
            <person name="Futagami T."/>
            <person name="Toyoda A."/>
            <person name="Takaki Y."/>
            <person name="Nishi S."/>
            <person name="Hori S."/>
            <person name="Arai W."/>
            <person name="Tsubouchi T."/>
            <person name="Morono Y."/>
            <person name="Uchiyama I."/>
            <person name="Ito T."/>
            <person name="Fujiyama A."/>
            <person name="Inagaki F."/>
            <person name="Takami H."/>
        </authorList>
    </citation>
    <scope>NUCLEOTIDE SEQUENCE</scope>
    <source>
        <strain evidence="1">Expedition CK06-06</strain>
    </source>
</reference>
<gene>
    <name evidence="1" type="ORF">S01H4_09616</name>
</gene>
<name>X0YNE0_9ZZZZ</name>
<evidence type="ECO:0000313" key="1">
    <source>
        <dbReference type="EMBL" id="GAG57675.1"/>
    </source>
</evidence>
<proteinExistence type="predicted"/>
<comment type="caution">
    <text evidence="1">The sequence shown here is derived from an EMBL/GenBank/DDBJ whole genome shotgun (WGS) entry which is preliminary data.</text>
</comment>
<accession>X0YNE0</accession>
<dbReference type="Gene3D" id="2.60.40.1730">
    <property type="entry name" value="tricorn interacting facor f3 domain"/>
    <property type="match status" value="1"/>
</dbReference>
<protein>
    <recommendedName>
        <fullName evidence="2">Peptidase M1 membrane alanine aminopeptidase domain-containing protein</fullName>
    </recommendedName>
</protein>
<organism evidence="1">
    <name type="scientific">marine sediment metagenome</name>
    <dbReference type="NCBI Taxonomy" id="412755"/>
    <lineage>
        <taxon>unclassified sequences</taxon>
        <taxon>metagenomes</taxon>
        <taxon>ecological metagenomes</taxon>
    </lineage>
</organism>
<dbReference type="SUPFAM" id="SSF63737">
    <property type="entry name" value="Leukotriene A4 hydrolase N-terminal domain"/>
    <property type="match status" value="1"/>
</dbReference>
<dbReference type="InterPro" id="IPR042097">
    <property type="entry name" value="Aminopeptidase_N-like_N_sf"/>
</dbReference>
<dbReference type="EMBL" id="BART01003512">
    <property type="protein sequence ID" value="GAG57675.1"/>
    <property type="molecule type" value="Genomic_DNA"/>
</dbReference>
<sequence>MKKSIWLLIIVLTFSLALPAQRIDVYKRPLKYERSHDYDAKHYRIKLSFDLDKKVFNGENRITLSPLKDGFNECRLDAEEIVVTSVLDNYDGPLEFKQTGRFLIISFYAGNRSF</sequence>